<dbReference type="GeneID" id="85361359"/>
<proteinExistence type="predicted"/>
<dbReference type="AlphaFoldDB" id="A0AA39K1S9"/>
<name>A0AA39K1S9_ARMTA</name>
<protein>
    <submittedName>
        <fullName evidence="1">Uncharacterized protein</fullName>
    </submittedName>
</protein>
<keyword evidence="2" id="KW-1185">Reference proteome</keyword>
<organism evidence="1 2">
    <name type="scientific">Armillaria tabescens</name>
    <name type="common">Ringless honey mushroom</name>
    <name type="synonym">Agaricus tabescens</name>
    <dbReference type="NCBI Taxonomy" id="1929756"/>
    <lineage>
        <taxon>Eukaryota</taxon>
        <taxon>Fungi</taxon>
        <taxon>Dikarya</taxon>
        <taxon>Basidiomycota</taxon>
        <taxon>Agaricomycotina</taxon>
        <taxon>Agaricomycetes</taxon>
        <taxon>Agaricomycetidae</taxon>
        <taxon>Agaricales</taxon>
        <taxon>Marasmiineae</taxon>
        <taxon>Physalacriaceae</taxon>
        <taxon>Desarmillaria</taxon>
    </lineage>
</organism>
<reference evidence="1" key="1">
    <citation type="submission" date="2023-06" db="EMBL/GenBank/DDBJ databases">
        <authorList>
            <consortium name="Lawrence Berkeley National Laboratory"/>
            <person name="Ahrendt S."/>
            <person name="Sahu N."/>
            <person name="Indic B."/>
            <person name="Wong-Bajracharya J."/>
            <person name="Merenyi Z."/>
            <person name="Ke H.-M."/>
            <person name="Monk M."/>
            <person name="Kocsube S."/>
            <person name="Drula E."/>
            <person name="Lipzen A."/>
            <person name="Balint B."/>
            <person name="Henrissat B."/>
            <person name="Andreopoulos B."/>
            <person name="Martin F.M."/>
            <person name="Harder C.B."/>
            <person name="Rigling D."/>
            <person name="Ford K.L."/>
            <person name="Foster G.D."/>
            <person name="Pangilinan J."/>
            <person name="Papanicolaou A."/>
            <person name="Barry K."/>
            <person name="LaButti K."/>
            <person name="Viragh M."/>
            <person name="Koriabine M."/>
            <person name="Yan M."/>
            <person name="Riley R."/>
            <person name="Champramary S."/>
            <person name="Plett K.L."/>
            <person name="Tsai I.J."/>
            <person name="Slot J."/>
            <person name="Sipos G."/>
            <person name="Plett J."/>
            <person name="Nagy L.G."/>
            <person name="Grigoriev I.V."/>
        </authorList>
    </citation>
    <scope>NUCLEOTIDE SEQUENCE</scope>
    <source>
        <strain evidence="1">CCBAS 213</strain>
    </source>
</reference>
<dbReference type="EMBL" id="JAUEPS010000030">
    <property type="protein sequence ID" value="KAK0452813.1"/>
    <property type="molecule type" value="Genomic_DNA"/>
</dbReference>
<sequence>MDKFSMDLYRSSCQCFLSKVIPSQHVNFKRNGTFTFKGDDVLSEEHECIIFRKLEPGMSVVMHLLRPEYHQKGWFKVTNKAAEGIASILFDTQVRVLQDIIQQEKDINSRHVRWLTGEKDNDILVYVDFDTIELYSCIGKEMAQLYHGDFNTPELLMQQIANQVVVLTLGLVRLSNIVPKIEGFIAHVICIEIHEVEL</sequence>
<dbReference type="Proteomes" id="UP001175211">
    <property type="component" value="Unassembled WGS sequence"/>
</dbReference>
<accession>A0AA39K1S9</accession>
<comment type="caution">
    <text evidence="1">The sequence shown here is derived from an EMBL/GenBank/DDBJ whole genome shotgun (WGS) entry which is preliminary data.</text>
</comment>
<evidence type="ECO:0000313" key="1">
    <source>
        <dbReference type="EMBL" id="KAK0452813.1"/>
    </source>
</evidence>
<gene>
    <name evidence="1" type="ORF">EV420DRAFT_1645666</name>
</gene>
<evidence type="ECO:0000313" key="2">
    <source>
        <dbReference type="Proteomes" id="UP001175211"/>
    </source>
</evidence>
<dbReference type="RefSeq" id="XP_060328149.1">
    <property type="nucleotide sequence ID" value="XM_060477811.1"/>
</dbReference>